<evidence type="ECO:0000313" key="3">
    <source>
        <dbReference type="Proteomes" id="UP000053660"/>
    </source>
</evidence>
<organism evidence="2 3">
    <name type="scientific">Oesophagostomum dentatum</name>
    <name type="common">Nodular worm</name>
    <dbReference type="NCBI Taxonomy" id="61180"/>
    <lineage>
        <taxon>Eukaryota</taxon>
        <taxon>Metazoa</taxon>
        <taxon>Ecdysozoa</taxon>
        <taxon>Nematoda</taxon>
        <taxon>Chromadorea</taxon>
        <taxon>Rhabditida</taxon>
        <taxon>Rhabditina</taxon>
        <taxon>Rhabditomorpha</taxon>
        <taxon>Strongyloidea</taxon>
        <taxon>Strongylidae</taxon>
        <taxon>Oesophagostomum</taxon>
    </lineage>
</organism>
<proteinExistence type="predicted"/>
<accession>A0A0B1SLP2</accession>
<evidence type="ECO:0000256" key="1">
    <source>
        <dbReference type="SAM" id="MobiDB-lite"/>
    </source>
</evidence>
<name>A0A0B1SLP2_OESDE</name>
<feature type="compositionally biased region" description="Polar residues" evidence="1">
    <location>
        <begin position="33"/>
        <end position="56"/>
    </location>
</feature>
<keyword evidence="3" id="KW-1185">Reference proteome</keyword>
<dbReference type="Proteomes" id="UP000053660">
    <property type="component" value="Unassembled WGS sequence"/>
</dbReference>
<gene>
    <name evidence="2" type="ORF">OESDEN_15475</name>
</gene>
<reference evidence="2 3" key="1">
    <citation type="submission" date="2014-03" db="EMBL/GenBank/DDBJ databases">
        <title>Draft genome of the hookworm Oesophagostomum dentatum.</title>
        <authorList>
            <person name="Mitreva M."/>
        </authorList>
    </citation>
    <scope>NUCLEOTIDE SEQUENCE [LARGE SCALE GENOMIC DNA]</scope>
    <source>
        <strain evidence="2 3">OD-Hann</strain>
    </source>
</reference>
<feature type="region of interest" description="Disordered" evidence="1">
    <location>
        <begin position="33"/>
        <end position="87"/>
    </location>
</feature>
<evidence type="ECO:0000313" key="2">
    <source>
        <dbReference type="EMBL" id="KHJ84806.1"/>
    </source>
</evidence>
<sequence>MPEAAQSFRDQVGINAAALTMAAATACLPSSASVSLPTPIQLPTTGVEPCSSNSSGKETDKAETSTSILGKRRAEDAAQDPTSSPLDLSWRNAFVNPAAMKLPFSFPSSDIQLLLLQQLVQAQAHSALNLLNNRA</sequence>
<dbReference type="EMBL" id="KN566676">
    <property type="protein sequence ID" value="KHJ84806.1"/>
    <property type="molecule type" value="Genomic_DNA"/>
</dbReference>
<protein>
    <submittedName>
        <fullName evidence="2">Uncharacterized protein</fullName>
    </submittedName>
</protein>
<dbReference type="AlphaFoldDB" id="A0A0B1SLP2"/>
<dbReference type="OrthoDB" id="10070972at2759"/>